<dbReference type="Gene3D" id="3.30.390.30">
    <property type="match status" value="1"/>
</dbReference>
<dbReference type="Gene3D" id="3.50.50.60">
    <property type="entry name" value="FAD/NAD(P)-binding domain"/>
    <property type="match status" value="2"/>
</dbReference>
<dbReference type="PRINTS" id="PR00368">
    <property type="entry name" value="FADPNR"/>
</dbReference>
<keyword evidence="3" id="KW-0274">FAD</keyword>
<evidence type="ECO:0000256" key="4">
    <source>
        <dbReference type="ARBA" id="ARBA00023027"/>
    </source>
</evidence>
<dbReference type="InterPro" id="IPR004099">
    <property type="entry name" value="Pyr_nucl-diS_OxRdtase_dimer"/>
</dbReference>
<dbReference type="EMBL" id="JBAWTH010000010">
    <property type="protein sequence ID" value="KAL2290298.1"/>
    <property type="molecule type" value="Genomic_DNA"/>
</dbReference>
<dbReference type="SUPFAM" id="SSF51905">
    <property type="entry name" value="FAD/NAD(P)-binding domain"/>
    <property type="match status" value="1"/>
</dbReference>
<dbReference type="SUPFAM" id="SSF55424">
    <property type="entry name" value="FAD/NAD-linked reductases, dimerisation (C-terminal) domain"/>
    <property type="match status" value="1"/>
</dbReference>
<evidence type="ECO:0000256" key="2">
    <source>
        <dbReference type="ARBA" id="ARBA00022630"/>
    </source>
</evidence>
<keyword evidence="2" id="KW-0285">Flavoprotein</keyword>
<feature type="domain" description="Pyridine nucleotide-disulphide oxidoreductase dimerisation" evidence="5">
    <location>
        <begin position="267"/>
        <end position="374"/>
    </location>
</feature>
<dbReference type="InterPro" id="IPR036188">
    <property type="entry name" value="FAD/NAD-bd_sf"/>
</dbReference>
<evidence type="ECO:0008006" key="9">
    <source>
        <dbReference type="Google" id="ProtNLM"/>
    </source>
</evidence>
<name>A0ABR4F6K1_9PEZI</name>
<comment type="caution">
    <text evidence="7">The sequence shown here is derived from an EMBL/GenBank/DDBJ whole genome shotgun (WGS) entry which is preliminary data.</text>
</comment>
<dbReference type="PANTHER" id="PTHR22912:SF151">
    <property type="entry name" value="DIHYDROLIPOYL DEHYDROGENASE, MITOCHONDRIAL"/>
    <property type="match status" value="1"/>
</dbReference>
<proteinExistence type="inferred from homology"/>
<dbReference type="InterPro" id="IPR016156">
    <property type="entry name" value="FAD/NAD-linked_Rdtase_dimer_sf"/>
</dbReference>
<evidence type="ECO:0000259" key="5">
    <source>
        <dbReference type="Pfam" id="PF02852"/>
    </source>
</evidence>
<keyword evidence="8" id="KW-1185">Reference proteome</keyword>
<keyword evidence="4" id="KW-0520">NAD</keyword>
<comment type="similarity">
    <text evidence="1">Belongs to the class-I pyridine nucleotide-disulfide oxidoreductase family.</text>
</comment>
<organism evidence="7 8">
    <name type="scientific">Diaporthe vaccinii</name>
    <dbReference type="NCBI Taxonomy" id="105482"/>
    <lineage>
        <taxon>Eukaryota</taxon>
        <taxon>Fungi</taxon>
        <taxon>Dikarya</taxon>
        <taxon>Ascomycota</taxon>
        <taxon>Pezizomycotina</taxon>
        <taxon>Sordariomycetes</taxon>
        <taxon>Sordariomycetidae</taxon>
        <taxon>Diaporthales</taxon>
        <taxon>Diaporthaceae</taxon>
        <taxon>Diaporthe</taxon>
        <taxon>Diaporthe eres species complex</taxon>
    </lineage>
</organism>
<dbReference type="Pfam" id="PF07992">
    <property type="entry name" value="Pyr_redox_2"/>
    <property type="match status" value="1"/>
</dbReference>
<sequence length="384" mass="40113">MVEDSGAALVRGRGKLIGVKRVAVINDDGQKAELEAKYAVAICTGSEPIVPNIPGLKESNPWGPRQATSSSEVPKHLLVLGAGAVGTEMATVYASLGAQVSLVTRGAELLPKIDQEAGRLVREGLESQGVRVYVSTTVESVTQGETENCLTVQMSNGSTISDVTKILAATGRKAKTSGIGLENFGIETDGSPILVSESLDVPSVPGSWLYALGDVNGRAPLSHSCKYHGRIAANAIIARSQPDGIDNVGWKTPWSRVSATNDTLAQPQVVFTSPTVASVGLTRRQVTAAGLADKTRVITAPVTTLGAKLHQDGYQDGWAQWIVDTESKKLLGATFVGDGVADLLHASTVAIVGGLTVDRLAHAVPSFPTMSEVYLNLLEAAEGL</sequence>
<protein>
    <recommendedName>
        <fullName evidence="9">Dihydrolipoyl dehydrogenase</fullName>
    </recommendedName>
</protein>
<dbReference type="InterPro" id="IPR023753">
    <property type="entry name" value="FAD/NAD-binding_dom"/>
</dbReference>
<evidence type="ECO:0000256" key="1">
    <source>
        <dbReference type="ARBA" id="ARBA00007532"/>
    </source>
</evidence>
<dbReference type="PANTHER" id="PTHR22912">
    <property type="entry name" value="DISULFIDE OXIDOREDUCTASE"/>
    <property type="match status" value="1"/>
</dbReference>
<accession>A0ABR4F6K1</accession>
<evidence type="ECO:0000256" key="3">
    <source>
        <dbReference type="ARBA" id="ARBA00022827"/>
    </source>
</evidence>
<evidence type="ECO:0000313" key="8">
    <source>
        <dbReference type="Proteomes" id="UP001600888"/>
    </source>
</evidence>
<dbReference type="Pfam" id="PF02852">
    <property type="entry name" value="Pyr_redox_dim"/>
    <property type="match status" value="1"/>
</dbReference>
<reference evidence="7 8" key="1">
    <citation type="submission" date="2024-03" db="EMBL/GenBank/DDBJ databases">
        <title>A high-quality draft genome sequence of Diaporthe vaccinii, a causative agent of upright dieback and viscid rot disease in cranberry plants.</title>
        <authorList>
            <person name="Sarrasin M."/>
            <person name="Lang B.F."/>
            <person name="Burger G."/>
        </authorList>
    </citation>
    <scope>NUCLEOTIDE SEQUENCE [LARGE SCALE GENOMIC DNA]</scope>
    <source>
        <strain evidence="7 8">IS7</strain>
    </source>
</reference>
<evidence type="ECO:0000259" key="6">
    <source>
        <dbReference type="Pfam" id="PF07992"/>
    </source>
</evidence>
<evidence type="ECO:0000313" key="7">
    <source>
        <dbReference type="EMBL" id="KAL2290298.1"/>
    </source>
</evidence>
<dbReference type="Proteomes" id="UP001600888">
    <property type="component" value="Unassembled WGS sequence"/>
</dbReference>
<gene>
    <name evidence="7" type="ORF">FJTKL_00742</name>
</gene>
<dbReference type="PRINTS" id="PR00411">
    <property type="entry name" value="PNDRDTASEI"/>
</dbReference>
<feature type="domain" description="FAD/NAD(P)-binding" evidence="6">
    <location>
        <begin position="7"/>
        <end position="222"/>
    </location>
</feature>
<dbReference type="InterPro" id="IPR050151">
    <property type="entry name" value="Class-I_Pyr_Nuc-Dis_Oxidored"/>
</dbReference>